<dbReference type="InterPro" id="IPR036291">
    <property type="entry name" value="NAD(P)-bd_dom_sf"/>
</dbReference>
<dbReference type="AlphaFoldDB" id="A0A6G4XVH8"/>
<evidence type="ECO:0000259" key="2">
    <source>
        <dbReference type="Pfam" id="PF21761"/>
    </source>
</evidence>
<dbReference type="Pfam" id="PF21761">
    <property type="entry name" value="RedAm-like_C"/>
    <property type="match status" value="1"/>
</dbReference>
<reference evidence="3 4" key="1">
    <citation type="submission" date="2020-02" db="EMBL/GenBank/DDBJ databases">
        <title>Whole-genome analyses of novel actinobacteria.</title>
        <authorList>
            <person name="Sahin N."/>
            <person name="Tokatli A."/>
        </authorList>
    </citation>
    <scope>NUCLEOTIDE SEQUENCE [LARGE SCALE GENOMIC DNA]</scope>
    <source>
        <strain evidence="3 4">YC504</strain>
    </source>
</reference>
<evidence type="ECO:0000313" key="4">
    <source>
        <dbReference type="Proteomes" id="UP000481109"/>
    </source>
</evidence>
<protein>
    <submittedName>
        <fullName evidence="3">NAD(P)-dependent oxidoreductase</fullName>
    </submittedName>
</protein>
<dbReference type="InterPro" id="IPR048666">
    <property type="entry name" value="RedAm-like_C"/>
</dbReference>
<sequence length="296" mass="30717">MGGTDVTVIGLGDMGRALASALVAAGHRTTVWNRSADKADELVAQGAVRAASVEEALSASPLTLVCLIDYEVTRTLLGPVAEALRGRTLVQLSNGTPEQARSLEAWATGQGAGYLDGGIMAVPGTIATPEAFVLYSGAEKHFTAHRPVFEAFGTAKYLGSDTGLASLYDLALLSGMDYLFAGFFHAVAVATSHKDVTAAGFTEFLVPWLTNMAHQLPALAADVDSDGEPAYTQGLDVLLAAARNMAQAARDAGVRAEYFDRAAADLERQLAEGGEAFTASGAVRALRVPGVSGDRA</sequence>
<organism evidence="3 4">
    <name type="scientific">Streptomyces mesophilus</name>
    <dbReference type="NCBI Taxonomy" id="1775132"/>
    <lineage>
        <taxon>Bacteria</taxon>
        <taxon>Bacillati</taxon>
        <taxon>Actinomycetota</taxon>
        <taxon>Actinomycetes</taxon>
        <taxon>Kitasatosporales</taxon>
        <taxon>Streptomycetaceae</taxon>
        <taxon>Streptomyces</taxon>
    </lineage>
</organism>
<dbReference type="PANTHER" id="PTHR43580:SF2">
    <property type="entry name" value="CYTOKINE-LIKE NUCLEAR FACTOR N-PAC"/>
    <property type="match status" value="1"/>
</dbReference>
<dbReference type="Proteomes" id="UP000481109">
    <property type="component" value="Unassembled WGS sequence"/>
</dbReference>
<gene>
    <name evidence="3" type="ORF">G6045_38905</name>
</gene>
<comment type="caution">
    <text evidence="3">The sequence shown here is derived from an EMBL/GenBank/DDBJ whole genome shotgun (WGS) entry which is preliminary data.</text>
</comment>
<dbReference type="PANTHER" id="PTHR43580">
    <property type="entry name" value="OXIDOREDUCTASE GLYR1-RELATED"/>
    <property type="match status" value="1"/>
</dbReference>
<accession>A0A6G4XVH8</accession>
<feature type="domain" description="NADPH-dependent reductive aminase-like C-terminal" evidence="2">
    <location>
        <begin position="161"/>
        <end position="278"/>
    </location>
</feature>
<dbReference type="InterPro" id="IPR051265">
    <property type="entry name" value="HIBADH-related_NP60_sf"/>
</dbReference>
<dbReference type="EMBL" id="JAAKZW010000355">
    <property type="protein sequence ID" value="NGO81586.1"/>
    <property type="molecule type" value="Genomic_DNA"/>
</dbReference>
<name>A0A6G4XVH8_9ACTN</name>
<feature type="domain" description="6-phosphogluconate dehydrogenase NADP-binding" evidence="1">
    <location>
        <begin position="6"/>
        <end position="155"/>
    </location>
</feature>
<dbReference type="InterPro" id="IPR013328">
    <property type="entry name" value="6PGD_dom2"/>
</dbReference>
<evidence type="ECO:0000313" key="3">
    <source>
        <dbReference type="EMBL" id="NGO81586.1"/>
    </source>
</evidence>
<evidence type="ECO:0000259" key="1">
    <source>
        <dbReference type="Pfam" id="PF03446"/>
    </source>
</evidence>
<dbReference type="SUPFAM" id="SSF51735">
    <property type="entry name" value="NAD(P)-binding Rossmann-fold domains"/>
    <property type="match status" value="1"/>
</dbReference>
<dbReference type="Gene3D" id="3.40.50.720">
    <property type="entry name" value="NAD(P)-binding Rossmann-like Domain"/>
    <property type="match status" value="1"/>
</dbReference>
<dbReference type="Pfam" id="PF03446">
    <property type="entry name" value="NAD_binding_2"/>
    <property type="match status" value="1"/>
</dbReference>
<dbReference type="Gene3D" id="1.10.1040.10">
    <property type="entry name" value="N-(1-d-carboxylethyl)-l-norvaline Dehydrogenase, domain 2"/>
    <property type="match status" value="1"/>
</dbReference>
<dbReference type="GO" id="GO:0050661">
    <property type="term" value="F:NADP binding"/>
    <property type="evidence" value="ECO:0007669"/>
    <property type="project" value="InterPro"/>
</dbReference>
<dbReference type="RefSeq" id="WP_165336974.1">
    <property type="nucleotide sequence ID" value="NZ_JAAKZW010000355.1"/>
</dbReference>
<proteinExistence type="predicted"/>
<dbReference type="InterPro" id="IPR006115">
    <property type="entry name" value="6PGDH_NADP-bd"/>
</dbReference>
<keyword evidence="4" id="KW-1185">Reference proteome</keyword>